<dbReference type="NCBIfam" id="TIGR02246">
    <property type="entry name" value="SgcJ/EcaC family oxidoreductase"/>
    <property type="match status" value="1"/>
</dbReference>
<comment type="caution">
    <text evidence="2">The sequence shown here is derived from an EMBL/GenBank/DDBJ whole genome shotgun (WGS) entry which is preliminary data.</text>
</comment>
<sequence length="143" mass="15895">MDADQKAIETLLMTQLQGFADRDAASMSDIYTEDADWTNAFGRTITGRDAIISYLGELFADSHFSDNSMAGQPEISVRTVGEDAVAVKVYTQIEGQRTIEGDVLPTRHNYSLKLLGRQSDGSWKIVSELFMDARSEVTHIKNE</sequence>
<organism evidence="2 3">
    <name type="scientific">Vreelandella alkaliphila</name>
    <dbReference type="NCBI Taxonomy" id="272774"/>
    <lineage>
        <taxon>Bacteria</taxon>
        <taxon>Pseudomonadati</taxon>
        <taxon>Pseudomonadota</taxon>
        <taxon>Gammaproteobacteria</taxon>
        <taxon>Oceanospirillales</taxon>
        <taxon>Halomonadaceae</taxon>
        <taxon>Vreelandella</taxon>
    </lineage>
</organism>
<dbReference type="Pfam" id="PF13577">
    <property type="entry name" value="SnoaL_4"/>
    <property type="match status" value="1"/>
</dbReference>
<dbReference type="InterPro" id="IPR037401">
    <property type="entry name" value="SnoaL-like"/>
</dbReference>
<evidence type="ECO:0000259" key="1">
    <source>
        <dbReference type="Pfam" id="PF13577"/>
    </source>
</evidence>
<dbReference type="EMBL" id="JAAEHK010000003">
    <property type="protein sequence ID" value="NDL69509.1"/>
    <property type="molecule type" value="Genomic_DNA"/>
</dbReference>
<dbReference type="InterPro" id="IPR032710">
    <property type="entry name" value="NTF2-like_dom_sf"/>
</dbReference>
<name>A0A7C9NLR3_9GAMM</name>
<dbReference type="InterPro" id="IPR011944">
    <property type="entry name" value="Steroid_delta5-4_isomerase"/>
</dbReference>
<feature type="domain" description="SnoaL-like" evidence="1">
    <location>
        <begin position="4"/>
        <end position="126"/>
    </location>
</feature>
<evidence type="ECO:0000313" key="2">
    <source>
        <dbReference type="EMBL" id="NDL69509.1"/>
    </source>
</evidence>
<dbReference type="Proteomes" id="UP000480312">
    <property type="component" value="Unassembled WGS sequence"/>
</dbReference>
<dbReference type="AlphaFoldDB" id="A0A7C9NLR3"/>
<dbReference type="RefSeq" id="WP_162217456.1">
    <property type="nucleotide sequence ID" value="NZ_JAAEHK010000003.1"/>
</dbReference>
<reference evidence="2 3" key="1">
    <citation type="submission" date="2020-01" db="EMBL/GenBank/DDBJ databases">
        <title>Whole genome sequencing of Halomonas alkaliphila strain LS44.</title>
        <authorList>
            <person name="Kumar S."/>
            <person name="Paul D."/>
            <person name="Shouche Y."/>
            <person name="Suryavanshi M.V."/>
        </authorList>
    </citation>
    <scope>NUCLEOTIDE SEQUENCE [LARGE SCALE GENOMIC DNA]</scope>
    <source>
        <strain evidence="2 3">LS44</strain>
    </source>
</reference>
<accession>A0A7C9NLR3</accession>
<dbReference type="Gene3D" id="3.10.450.50">
    <property type="match status" value="1"/>
</dbReference>
<proteinExistence type="predicted"/>
<evidence type="ECO:0000313" key="3">
    <source>
        <dbReference type="Proteomes" id="UP000480312"/>
    </source>
</evidence>
<protein>
    <submittedName>
        <fullName evidence="2">SgcJ/EcaC family oxidoreductase</fullName>
    </submittedName>
</protein>
<gene>
    <name evidence="2" type="ORF">GPL32_03170</name>
</gene>
<dbReference type="OrthoDB" id="7631282at2"/>
<dbReference type="SUPFAM" id="SSF54427">
    <property type="entry name" value="NTF2-like"/>
    <property type="match status" value="1"/>
</dbReference>